<dbReference type="EMBL" id="JABZEO010000006">
    <property type="protein sequence ID" value="NVZ09783.1"/>
    <property type="molecule type" value="Genomic_DNA"/>
</dbReference>
<accession>A0A850RLE0</accession>
<feature type="region of interest" description="Disordered" evidence="1">
    <location>
        <begin position="236"/>
        <end position="255"/>
    </location>
</feature>
<name>A0A850RLE0_9GAMM</name>
<dbReference type="AlphaFoldDB" id="A0A850RLE0"/>
<evidence type="ECO:0000313" key="3">
    <source>
        <dbReference type="Proteomes" id="UP000592294"/>
    </source>
</evidence>
<sequence>MLILVSGEGPTDMGRCTGTDPVTGEAFEAGPMAWLVDQIAETSEGYPFIDAELMFCVSKQRLSEVSKKLKPASLPGRRRGKETAYYFRNARGLAQIAAELAKRWEQPVIPILFRDGDGTQSAGRGVWRDKWDSMCHGFAYEGCTVGVPMIPNPKSEAWLLCALKSFQPYQHCDPIEQASGNDAGLEPLKAQLEAALGAPPTAARLAELVRTGQVNAARIEMSSFVKFRRRLQAVLTEPETSGDDPSASGCFDELD</sequence>
<gene>
    <name evidence="2" type="ORF">HW932_10975</name>
</gene>
<dbReference type="Proteomes" id="UP000592294">
    <property type="component" value="Unassembled WGS sequence"/>
</dbReference>
<reference evidence="2 3" key="1">
    <citation type="submission" date="2020-06" db="EMBL/GenBank/DDBJ databases">
        <title>Whole-genome sequence of Allochromatium humboldtianum DSM 21881, type strain.</title>
        <authorList>
            <person name="Kyndt J.A."/>
            <person name="Meyer T.E."/>
        </authorList>
    </citation>
    <scope>NUCLEOTIDE SEQUENCE [LARGE SCALE GENOMIC DNA]</scope>
    <source>
        <strain evidence="2 3">DSM 21881</strain>
    </source>
</reference>
<comment type="caution">
    <text evidence="2">The sequence shown here is derived from an EMBL/GenBank/DDBJ whole genome shotgun (WGS) entry which is preliminary data.</text>
</comment>
<protein>
    <submittedName>
        <fullName evidence="2">Uncharacterized protein</fullName>
    </submittedName>
</protein>
<evidence type="ECO:0000256" key="1">
    <source>
        <dbReference type="SAM" id="MobiDB-lite"/>
    </source>
</evidence>
<dbReference type="RefSeq" id="WP_176976533.1">
    <property type="nucleotide sequence ID" value="NZ_JABZEO010000006.1"/>
</dbReference>
<evidence type="ECO:0000313" key="2">
    <source>
        <dbReference type="EMBL" id="NVZ09783.1"/>
    </source>
</evidence>
<keyword evidence="3" id="KW-1185">Reference proteome</keyword>
<organism evidence="2 3">
    <name type="scientific">Allochromatium humboldtianum</name>
    <dbReference type="NCBI Taxonomy" id="504901"/>
    <lineage>
        <taxon>Bacteria</taxon>
        <taxon>Pseudomonadati</taxon>
        <taxon>Pseudomonadota</taxon>
        <taxon>Gammaproteobacteria</taxon>
        <taxon>Chromatiales</taxon>
        <taxon>Chromatiaceae</taxon>
        <taxon>Allochromatium</taxon>
    </lineage>
</organism>
<proteinExistence type="predicted"/>